<evidence type="ECO:0000256" key="2">
    <source>
        <dbReference type="ARBA" id="ARBA00022679"/>
    </source>
</evidence>
<keyword evidence="3 8" id="KW-0547">Nucleotide-binding</keyword>
<comment type="catalytic activity">
    <reaction evidence="9">
        <text>L-threonyl-[protein] + ATP = O-phospho-L-threonyl-[protein] + ADP + H(+)</text>
        <dbReference type="Rhea" id="RHEA:46608"/>
        <dbReference type="Rhea" id="RHEA-COMP:11060"/>
        <dbReference type="Rhea" id="RHEA-COMP:11605"/>
        <dbReference type="ChEBI" id="CHEBI:15378"/>
        <dbReference type="ChEBI" id="CHEBI:30013"/>
        <dbReference type="ChEBI" id="CHEBI:30616"/>
        <dbReference type="ChEBI" id="CHEBI:61977"/>
        <dbReference type="ChEBI" id="CHEBI:456216"/>
        <dbReference type="EC" id="2.7.11.24"/>
    </reaction>
</comment>
<dbReference type="InterPro" id="IPR050117">
    <property type="entry name" value="MAPK"/>
</dbReference>
<evidence type="ECO:0000256" key="10">
    <source>
        <dbReference type="SAM" id="MobiDB-lite"/>
    </source>
</evidence>
<comment type="activity regulation">
    <text evidence="9">Activated by threonine and tyrosine phosphorylation.</text>
</comment>
<accession>F0W4U8</accession>
<dbReference type="SUPFAM" id="SSF56112">
    <property type="entry name" value="Protein kinase-like (PK-like)"/>
    <property type="match status" value="1"/>
</dbReference>
<feature type="region of interest" description="Disordered" evidence="10">
    <location>
        <begin position="97"/>
        <end position="153"/>
    </location>
</feature>
<feature type="domain" description="Protein kinase" evidence="11">
    <location>
        <begin position="169"/>
        <end position="520"/>
    </location>
</feature>
<comment type="similarity">
    <text evidence="9">Belongs to the protein kinase superfamily. Ser/Thr protein kinase family. MAP kinase subfamily.</text>
</comment>
<feature type="compositionally biased region" description="Polar residues" evidence="10">
    <location>
        <begin position="1"/>
        <end position="10"/>
    </location>
</feature>
<name>F0W4U8_9STRA</name>
<dbReference type="PROSITE" id="PS50011">
    <property type="entry name" value="PROTEIN_KINASE_DOM"/>
    <property type="match status" value="1"/>
</dbReference>
<evidence type="ECO:0000313" key="13">
    <source>
        <dbReference type="EMBL" id="CCA25097.1"/>
    </source>
</evidence>
<dbReference type="EC" id="2.7.11.24" evidence="9"/>
<evidence type="ECO:0000256" key="6">
    <source>
        <dbReference type="ARBA" id="ARBA00047899"/>
    </source>
</evidence>
<evidence type="ECO:0000256" key="5">
    <source>
        <dbReference type="ARBA" id="ARBA00022840"/>
    </source>
</evidence>
<dbReference type="PANTHER" id="PTHR24055">
    <property type="entry name" value="MITOGEN-ACTIVATED PROTEIN KINASE"/>
    <property type="match status" value="1"/>
</dbReference>
<feature type="binding site" evidence="8">
    <location>
        <position position="199"/>
    </location>
    <ligand>
        <name>ATP</name>
        <dbReference type="ChEBI" id="CHEBI:30616"/>
    </ligand>
</feature>
<comment type="cofactor">
    <cofactor evidence="9">
        <name>Mg(2+)</name>
        <dbReference type="ChEBI" id="CHEBI:18420"/>
    </cofactor>
</comment>
<dbReference type="EMBL" id="FR824320">
    <property type="protein sequence ID" value="CCA25097.1"/>
    <property type="molecule type" value="Genomic_DNA"/>
</dbReference>
<organism evidence="12">
    <name type="scientific">Albugo laibachii Nc14</name>
    <dbReference type="NCBI Taxonomy" id="890382"/>
    <lineage>
        <taxon>Eukaryota</taxon>
        <taxon>Sar</taxon>
        <taxon>Stramenopiles</taxon>
        <taxon>Oomycota</taxon>
        <taxon>Peronosporomycetes</taxon>
        <taxon>Albuginales</taxon>
        <taxon>Albuginaceae</taxon>
        <taxon>Albugo</taxon>
    </lineage>
</organism>
<evidence type="ECO:0000256" key="8">
    <source>
        <dbReference type="PROSITE-ProRule" id="PRU10141"/>
    </source>
</evidence>
<dbReference type="GO" id="GO:0005524">
    <property type="term" value="F:ATP binding"/>
    <property type="evidence" value="ECO:0007669"/>
    <property type="project" value="UniProtKB-UniRule"/>
</dbReference>
<protein>
    <recommendedName>
        <fullName evidence="9">Mitogen-activated protein kinase</fullName>
        <ecNumber evidence="9">2.7.11.24</ecNumber>
    </recommendedName>
</protein>
<evidence type="ECO:0000256" key="9">
    <source>
        <dbReference type="RuleBase" id="RU361165"/>
    </source>
</evidence>
<dbReference type="FunFam" id="1.10.510.10:FF:000613">
    <property type="entry name" value="Mitogen-activated protein kinase"/>
    <property type="match status" value="1"/>
</dbReference>
<reference evidence="12" key="2">
    <citation type="submission" date="2011-02" db="EMBL/GenBank/DDBJ databases">
        <authorList>
            <person name="MacLean D."/>
        </authorList>
    </citation>
    <scope>NUCLEOTIDE SEQUENCE</scope>
</reference>
<gene>
    <name evidence="12" type="primary">AlNc14C18G1918</name>
    <name evidence="13" type="synonym">AlNc14C275G10024</name>
    <name evidence="12" type="ORF">ALNC14_022790</name>
    <name evidence="13" type="ORF">ALNC14_112410</name>
</gene>
<dbReference type="Pfam" id="PF00069">
    <property type="entry name" value="Pkinase"/>
    <property type="match status" value="2"/>
</dbReference>
<evidence type="ECO:0000256" key="3">
    <source>
        <dbReference type="ARBA" id="ARBA00022741"/>
    </source>
</evidence>
<evidence type="ECO:0000256" key="7">
    <source>
        <dbReference type="ARBA" id="ARBA00048679"/>
    </source>
</evidence>
<feature type="compositionally biased region" description="Polar residues" evidence="10">
    <location>
        <begin position="25"/>
        <end position="37"/>
    </location>
</feature>
<keyword evidence="9" id="KW-0460">Magnesium</keyword>
<dbReference type="InterPro" id="IPR008271">
    <property type="entry name" value="Ser/Thr_kinase_AS"/>
</dbReference>
<feature type="region of interest" description="Disordered" evidence="10">
    <location>
        <begin position="1"/>
        <end position="37"/>
    </location>
</feature>
<comment type="catalytic activity">
    <reaction evidence="7">
        <text>L-seryl-[protein] + ATP = O-phospho-L-seryl-[protein] + ADP + H(+)</text>
        <dbReference type="Rhea" id="RHEA:17989"/>
        <dbReference type="Rhea" id="RHEA-COMP:9863"/>
        <dbReference type="Rhea" id="RHEA-COMP:11604"/>
        <dbReference type="ChEBI" id="CHEBI:15378"/>
        <dbReference type="ChEBI" id="CHEBI:29999"/>
        <dbReference type="ChEBI" id="CHEBI:30616"/>
        <dbReference type="ChEBI" id="CHEBI:83421"/>
        <dbReference type="ChEBI" id="CHEBI:456216"/>
        <dbReference type="EC" id="2.7.11.1"/>
    </reaction>
</comment>
<evidence type="ECO:0000313" key="12">
    <source>
        <dbReference type="EMBL" id="CCA16136.1"/>
    </source>
</evidence>
<dbReference type="Gene3D" id="1.10.510.10">
    <property type="entry name" value="Transferase(Phosphotransferase) domain 1"/>
    <property type="match status" value="2"/>
</dbReference>
<sequence>MTTSSAQSIGETKINDGLNRKRKVTSSSGEAISNSRAQNCFETYAFAKHQRLATNAATPRALKAHMAPTPQLSQKEMPPTPISSEVISEFESSMMDMKSNDGAESTGMTTPIANQRSGVDESLKDGDDAHKSSPAQTRAPSRENTSSSAPGISPMLSEQFRNWSLPSSYRLVRLLGKGSYGQVVEAYDIIRGKKVAIKKVMDVFQQSLDCKRIYREIHIVQHLQYVTHGQVIRLLDVFPPVSKIFGNHLYLVFEFLDTDLQKLIMSPQYLTIKHIQVFLYQLLCGLNYIHSANVIHRDLKPANILLNEDCTLMICDFGLARVVDVTRSREERTKHLHSPIDYLTNRSSIPSSDTSACIHQQPPTVRRQLTKHVVTRWYRAPELILLQDYSFAVDMWSVGCIFAELLSMQAESCPRYQDRAPLFPGRSCFPLSADRPTTYSDKLDQLNVIFSVIGTPSDADIEKATEVKQYLQKLPKKAPRDLVEMYPGAPAEALDLLQKLLLFNPDARIRVEDALGHPFLQSVRRAQAETTAKIPFNMEFENLHSTKEDLEDRIQRQVQIFAQYNLRSA</sequence>
<dbReference type="Gene3D" id="3.30.200.20">
    <property type="entry name" value="Phosphorylase Kinase, domain 1"/>
    <property type="match status" value="2"/>
</dbReference>
<reference evidence="12" key="1">
    <citation type="journal article" date="2011" name="PLoS Biol.">
        <title>Gene gain and loss during evolution of obligate parasitism in the white rust pathogen of Arabidopsis thaliana.</title>
        <authorList>
            <person name="Kemen E."/>
            <person name="Gardiner A."/>
            <person name="Schultz-Larsen T."/>
            <person name="Kemen A.C."/>
            <person name="Balmuth A.L."/>
            <person name="Robert-Seilaniantz A."/>
            <person name="Bailey K."/>
            <person name="Holub E."/>
            <person name="Studholme D.J."/>
            <person name="Maclean D."/>
            <person name="Jones J.D."/>
        </authorList>
    </citation>
    <scope>NUCLEOTIDE SEQUENCE</scope>
</reference>
<dbReference type="InterPro" id="IPR003527">
    <property type="entry name" value="MAP_kinase_CS"/>
</dbReference>
<feature type="compositionally biased region" description="Polar residues" evidence="10">
    <location>
        <begin position="133"/>
        <end position="150"/>
    </location>
</feature>
<evidence type="ECO:0000256" key="1">
    <source>
        <dbReference type="ARBA" id="ARBA00022527"/>
    </source>
</evidence>
<dbReference type="AlphaFoldDB" id="F0W4U8"/>
<feature type="compositionally biased region" description="Polar residues" evidence="10">
    <location>
        <begin position="102"/>
        <end position="117"/>
    </location>
</feature>
<dbReference type="HOGENOM" id="CLU_000288_181_1_1"/>
<dbReference type="InterPro" id="IPR017441">
    <property type="entry name" value="Protein_kinase_ATP_BS"/>
</dbReference>
<keyword evidence="1 9" id="KW-0723">Serine/threonine-protein kinase</keyword>
<dbReference type="InterPro" id="IPR000719">
    <property type="entry name" value="Prot_kinase_dom"/>
</dbReference>
<dbReference type="PROSITE" id="PS00108">
    <property type="entry name" value="PROTEIN_KINASE_ST"/>
    <property type="match status" value="1"/>
</dbReference>
<dbReference type="InterPro" id="IPR011009">
    <property type="entry name" value="Kinase-like_dom_sf"/>
</dbReference>
<dbReference type="PROSITE" id="PS01351">
    <property type="entry name" value="MAPK"/>
    <property type="match status" value="1"/>
</dbReference>
<dbReference type="PROSITE" id="PS00107">
    <property type="entry name" value="PROTEIN_KINASE_ATP"/>
    <property type="match status" value="1"/>
</dbReference>
<dbReference type="CDD" id="cd07834">
    <property type="entry name" value="STKc_MAPK"/>
    <property type="match status" value="1"/>
</dbReference>
<dbReference type="SMART" id="SM00220">
    <property type="entry name" value="S_TKc"/>
    <property type="match status" value="1"/>
</dbReference>
<evidence type="ECO:0000259" key="11">
    <source>
        <dbReference type="PROSITE" id="PS50011"/>
    </source>
</evidence>
<keyword evidence="2 9" id="KW-0808">Transferase</keyword>
<proteinExistence type="inferred from homology"/>
<keyword evidence="4 9" id="KW-0418">Kinase</keyword>
<evidence type="ECO:0000256" key="4">
    <source>
        <dbReference type="ARBA" id="ARBA00022777"/>
    </source>
</evidence>
<feature type="compositionally biased region" description="Basic and acidic residues" evidence="10">
    <location>
        <begin position="118"/>
        <end position="131"/>
    </location>
</feature>
<comment type="catalytic activity">
    <reaction evidence="6">
        <text>L-threonyl-[protein] + ATP = O-phospho-L-threonyl-[protein] + ADP + H(+)</text>
        <dbReference type="Rhea" id="RHEA:46608"/>
        <dbReference type="Rhea" id="RHEA-COMP:11060"/>
        <dbReference type="Rhea" id="RHEA-COMP:11605"/>
        <dbReference type="ChEBI" id="CHEBI:15378"/>
        <dbReference type="ChEBI" id="CHEBI:30013"/>
        <dbReference type="ChEBI" id="CHEBI:30616"/>
        <dbReference type="ChEBI" id="CHEBI:61977"/>
        <dbReference type="ChEBI" id="CHEBI:456216"/>
        <dbReference type="EC" id="2.7.11.1"/>
    </reaction>
</comment>
<dbReference type="EMBL" id="FR824063">
    <property type="protein sequence ID" value="CCA16136.1"/>
    <property type="molecule type" value="Genomic_DNA"/>
</dbReference>
<keyword evidence="5 8" id="KW-0067">ATP-binding</keyword>
<dbReference type="GO" id="GO:0004707">
    <property type="term" value="F:MAP kinase activity"/>
    <property type="evidence" value="ECO:0007669"/>
    <property type="project" value="UniProtKB-EC"/>
</dbReference>
<dbReference type="FunFam" id="1.10.510.10:FF:000405">
    <property type="entry name" value="Mitogen-activated protein kinase"/>
    <property type="match status" value="1"/>
</dbReference>